<sequence>MPADSSTPSATPQPPPVGRWMALLRWLNLDAILLPILGFLIGSLFTDLSVDAPLWRQPHSFILRDFAVQRAGTIYYYTKVTSAPVWFQSITQVAFLIVVGLLLLDFWRREIRTYAEMIALGELHSPEWIYREASNKLSKFFPASMFVAYRSWNENIAPSVAVLADPSIYEAALVEDESKSVVITDALFSFSVGNFAVVASLGVVLVVRAYEYMGGTLFQTWAKQAEVRRLQQKREQQMGARELGNRIVGVETETLGEDGKVTKKKN</sequence>
<accession>A0A139ADZ2</accession>
<keyword evidence="3" id="KW-1185">Reference proteome</keyword>
<gene>
    <name evidence="2" type="ORF">M427DRAFT_340454</name>
</gene>
<dbReference type="EMBL" id="KQ965768">
    <property type="protein sequence ID" value="KXS14633.1"/>
    <property type="molecule type" value="Genomic_DNA"/>
</dbReference>
<reference evidence="2 3" key="1">
    <citation type="journal article" date="2015" name="Genome Biol. Evol.">
        <title>Phylogenomic analyses indicate that early fungi evolved digesting cell walls of algal ancestors of land plants.</title>
        <authorList>
            <person name="Chang Y."/>
            <person name="Wang S."/>
            <person name="Sekimoto S."/>
            <person name="Aerts A.L."/>
            <person name="Choi C."/>
            <person name="Clum A."/>
            <person name="LaButti K.M."/>
            <person name="Lindquist E.A."/>
            <person name="Yee Ngan C."/>
            <person name="Ohm R.A."/>
            <person name="Salamov A.A."/>
            <person name="Grigoriev I.V."/>
            <person name="Spatafora J.W."/>
            <person name="Berbee M.L."/>
        </authorList>
    </citation>
    <scope>NUCLEOTIDE SEQUENCE [LARGE SCALE GENOMIC DNA]</scope>
    <source>
        <strain evidence="2 3">JEL478</strain>
    </source>
</reference>
<evidence type="ECO:0000256" key="1">
    <source>
        <dbReference type="SAM" id="Phobius"/>
    </source>
</evidence>
<keyword evidence="1" id="KW-0812">Transmembrane</keyword>
<dbReference type="OrthoDB" id="10467762at2759"/>
<evidence type="ECO:0000313" key="3">
    <source>
        <dbReference type="Proteomes" id="UP000070544"/>
    </source>
</evidence>
<proteinExistence type="predicted"/>
<organism evidence="2 3">
    <name type="scientific">Gonapodya prolifera (strain JEL478)</name>
    <name type="common">Monoblepharis prolifera</name>
    <dbReference type="NCBI Taxonomy" id="1344416"/>
    <lineage>
        <taxon>Eukaryota</taxon>
        <taxon>Fungi</taxon>
        <taxon>Fungi incertae sedis</taxon>
        <taxon>Chytridiomycota</taxon>
        <taxon>Chytridiomycota incertae sedis</taxon>
        <taxon>Monoblepharidomycetes</taxon>
        <taxon>Monoblepharidales</taxon>
        <taxon>Gonapodyaceae</taxon>
        <taxon>Gonapodya</taxon>
    </lineage>
</organism>
<evidence type="ECO:0000313" key="2">
    <source>
        <dbReference type="EMBL" id="KXS14633.1"/>
    </source>
</evidence>
<keyword evidence="1" id="KW-1133">Transmembrane helix</keyword>
<feature type="transmembrane region" description="Helical" evidence="1">
    <location>
        <begin position="187"/>
        <end position="210"/>
    </location>
</feature>
<protein>
    <submittedName>
        <fullName evidence="2">Uncharacterized protein</fullName>
    </submittedName>
</protein>
<name>A0A139ADZ2_GONPJ</name>
<feature type="transmembrane region" description="Helical" evidence="1">
    <location>
        <begin position="26"/>
        <end position="45"/>
    </location>
</feature>
<dbReference type="AlphaFoldDB" id="A0A139ADZ2"/>
<dbReference type="Proteomes" id="UP000070544">
    <property type="component" value="Unassembled WGS sequence"/>
</dbReference>
<keyword evidence="1" id="KW-0472">Membrane</keyword>
<feature type="transmembrane region" description="Helical" evidence="1">
    <location>
        <begin position="85"/>
        <end position="107"/>
    </location>
</feature>